<name>A0AAE1TY35_9EUCA</name>
<reference evidence="2" key="1">
    <citation type="submission" date="2023-11" db="EMBL/GenBank/DDBJ databases">
        <title>Genome assemblies of two species of porcelain crab, Petrolisthes cinctipes and Petrolisthes manimaculis (Anomura: Porcellanidae).</title>
        <authorList>
            <person name="Angst P."/>
        </authorList>
    </citation>
    <scope>NUCLEOTIDE SEQUENCE</scope>
    <source>
        <strain evidence="2">PB745_02</strain>
        <tissue evidence="2">Gill</tissue>
    </source>
</reference>
<evidence type="ECO:0000313" key="2">
    <source>
        <dbReference type="EMBL" id="KAK4299374.1"/>
    </source>
</evidence>
<gene>
    <name evidence="2" type="ORF">Pmani_028342</name>
</gene>
<dbReference type="EMBL" id="JAWZYT010003257">
    <property type="protein sequence ID" value="KAK4299374.1"/>
    <property type="molecule type" value="Genomic_DNA"/>
</dbReference>
<protein>
    <submittedName>
        <fullName evidence="2">Uncharacterized protein</fullName>
    </submittedName>
</protein>
<keyword evidence="3" id="KW-1185">Reference proteome</keyword>
<feature type="region of interest" description="Disordered" evidence="1">
    <location>
        <begin position="148"/>
        <end position="205"/>
    </location>
</feature>
<comment type="caution">
    <text evidence="2">The sequence shown here is derived from an EMBL/GenBank/DDBJ whole genome shotgun (WGS) entry which is preliminary data.</text>
</comment>
<feature type="region of interest" description="Disordered" evidence="1">
    <location>
        <begin position="263"/>
        <end position="318"/>
    </location>
</feature>
<dbReference type="Proteomes" id="UP001292094">
    <property type="component" value="Unassembled WGS sequence"/>
</dbReference>
<organism evidence="2 3">
    <name type="scientific">Petrolisthes manimaculis</name>
    <dbReference type="NCBI Taxonomy" id="1843537"/>
    <lineage>
        <taxon>Eukaryota</taxon>
        <taxon>Metazoa</taxon>
        <taxon>Ecdysozoa</taxon>
        <taxon>Arthropoda</taxon>
        <taxon>Crustacea</taxon>
        <taxon>Multicrustacea</taxon>
        <taxon>Malacostraca</taxon>
        <taxon>Eumalacostraca</taxon>
        <taxon>Eucarida</taxon>
        <taxon>Decapoda</taxon>
        <taxon>Pleocyemata</taxon>
        <taxon>Anomura</taxon>
        <taxon>Galatheoidea</taxon>
        <taxon>Porcellanidae</taxon>
        <taxon>Petrolisthes</taxon>
    </lineage>
</organism>
<dbReference type="AlphaFoldDB" id="A0AAE1TY35"/>
<feature type="region of interest" description="Disordered" evidence="1">
    <location>
        <begin position="1"/>
        <end position="24"/>
    </location>
</feature>
<accession>A0AAE1TY35</accession>
<evidence type="ECO:0000256" key="1">
    <source>
        <dbReference type="SAM" id="MobiDB-lite"/>
    </source>
</evidence>
<proteinExistence type="predicted"/>
<evidence type="ECO:0000313" key="3">
    <source>
        <dbReference type="Proteomes" id="UP001292094"/>
    </source>
</evidence>
<feature type="compositionally biased region" description="Basic residues" evidence="1">
    <location>
        <begin position="169"/>
        <end position="179"/>
    </location>
</feature>
<feature type="compositionally biased region" description="Basic residues" evidence="1">
    <location>
        <begin position="268"/>
        <end position="318"/>
    </location>
</feature>
<sequence>MAVRSENGKVYERESKKGEEEQERECCDGAGRSAVTPSLPFPHRRRQTRLGFWRVLAMYLTQPNLITPASTTTCSSVAHQPPLCEEKSSTLTTVMVSLLPATLLVMVLSTLATSQPFTQAETSKQSDFKWNTRKIGNKKVATLRIRKDEERDRRSIPLAEADDDMIGTGRRRHHPHRHHHGEDTRTSVWQADGRGTERDEGEEEVMKPGMGLAPLHLTESNLDDRHLRRSRLNDVRPGLSRSEETLVEFQEILDAAGYHMTPSLFKNTTRKASPRRNNQRRDNRVKRTRKTSKEKNKKAKRRRRKSSKNCRRLKGRRKRRCRQALRACRRLKGRERKRCRAEVFESFPQSDIFSFIEGKIEMLGEEACQYHYLKECCKKVGMLNQPSHTSATLIKCRFREEFLKCMEEQRLKSCDSSFSTRGNMTALRNKIREVVWTPSSCLVSEVIEG</sequence>